<sequence>MSLMLPGRVYTITEGTGRERKIVPELYPYGTPRTSWTHIILLPSTMFDGEILVERIHVMAKTRVVFTYLFTINP</sequence>
<comment type="caution">
    <text evidence="1">The sequence shown here is derived from an EMBL/GenBank/DDBJ whole genome shotgun (WGS) entry which is preliminary data.</text>
</comment>
<reference evidence="1 2" key="1">
    <citation type="journal article" date="2017" name="Front. Genet.">
        <title>Draft sequencing of the heterozygous diploid genome of Satsuma (Citrus unshiu Marc.) using a hybrid assembly approach.</title>
        <authorList>
            <person name="Shimizu T."/>
            <person name="Tanizawa Y."/>
            <person name="Mochizuki T."/>
            <person name="Nagasaki H."/>
            <person name="Yoshioka T."/>
            <person name="Toyoda A."/>
            <person name="Fujiyama A."/>
            <person name="Kaminuma E."/>
            <person name="Nakamura Y."/>
        </authorList>
    </citation>
    <scope>NUCLEOTIDE SEQUENCE [LARGE SCALE GENOMIC DNA]</scope>
    <source>
        <strain evidence="2">cv. Miyagawa wase</strain>
    </source>
</reference>
<dbReference type="AlphaFoldDB" id="A0A2H5QIM3"/>
<proteinExistence type="predicted"/>
<dbReference type="EMBL" id="BDQV01000411">
    <property type="protein sequence ID" value="GAY64471.1"/>
    <property type="molecule type" value="Genomic_DNA"/>
</dbReference>
<evidence type="ECO:0000313" key="1">
    <source>
        <dbReference type="EMBL" id="GAY64471.1"/>
    </source>
</evidence>
<organism evidence="1 2">
    <name type="scientific">Citrus unshiu</name>
    <name type="common">Satsuma mandarin</name>
    <name type="synonym">Citrus nobilis var. unshiu</name>
    <dbReference type="NCBI Taxonomy" id="55188"/>
    <lineage>
        <taxon>Eukaryota</taxon>
        <taxon>Viridiplantae</taxon>
        <taxon>Streptophyta</taxon>
        <taxon>Embryophyta</taxon>
        <taxon>Tracheophyta</taxon>
        <taxon>Spermatophyta</taxon>
        <taxon>Magnoliopsida</taxon>
        <taxon>eudicotyledons</taxon>
        <taxon>Gunneridae</taxon>
        <taxon>Pentapetalae</taxon>
        <taxon>rosids</taxon>
        <taxon>malvids</taxon>
        <taxon>Sapindales</taxon>
        <taxon>Rutaceae</taxon>
        <taxon>Aurantioideae</taxon>
        <taxon>Citrus</taxon>
    </lineage>
</organism>
<evidence type="ECO:0000313" key="2">
    <source>
        <dbReference type="Proteomes" id="UP000236630"/>
    </source>
</evidence>
<accession>A0A2H5QIM3</accession>
<dbReference type="Proteomes" id="UP000236630">
    <property type="component" value="Unassembled WGS sequence"/>
</dbReference>
<protein>
    <submittedName>
        <fullName evidence="1">Uncharacterized protein</fullName>
    </submittedName>
</protein>
<name>A0A2H5QIM3_CITUN</name>
<keyword evidence="2" id="KW-1185">Reference proteome</keyword>
<gene>
    <name evidence="1" type="ORF">CUMW_233860</name>
</gene>